<dbReference type="InterPro" id="IPR014710">
    <property type="entry name" value="RmlC-like_jellyroll"/>
</dbReference>
<accession>A0A8J3IWQ2</accession>
<protein>
    <submittedName>
        <fullName evidence="1">Cupin</fullName>
    </submittedName>
</protein>
<dbReference type="InterPro" id="IPR011051">
    <property type="entry name" value="RmlC_Cupin_sf"/>
</dbReference>
<sequence>MQALAKKSFQEPDEVRTPPLTRVEVVALGNAKAARMTMQPGWHWSEHIKPVAGTPTCQLHHVGTVLSGRLRVSHPDTGEIEVGPGDAYEFQPGHDAWVVGDEPYVGLEFESTAAEEYAKMAR</sequence>
<dbReference type="AlphaFoldDB" id="A0A8J3IWQ2"/>
<gene>
    <name evidence="1" type="ORF">Aru02nite_09620</name>
</gene>
<organism evidence="1 2">
    <name type="scientific">Actinocatenispora rupis</name>
    <dbReference type="NCBI Taxonomy" id="519421"/>
    <lineage>
        <taxon>Bacteria</taxon>
        <taxon>Bacillati</taxon>
        <taxon>Actinomycetota</taxon>
        <taxon>Actinomycetes</taxon>
        <taxon>Micromonosporales</taxon>
        <taxon>Micromonosporaceae</taxon>
        <taxon>Actinocatenispora</taxon>
    </lineage>
</organism>
<evidence type="ECO:0000313" key="2">
    <source>
        <dbReference type="Proteomes" id="UP000612808"/>
    </source>
</evidence>
<dbReference type="CDD" id="cd06990">
    <property type="entry name" value="cupin_DUF861"/>
    <property type="match status" value="1"/>
</dbReference>
<reference evidence="1" key="1">
    <citation type="submission" date="2021-01" db="EMBL/GenBank/DDBJ databases">
        <title>Whole genome shotgun sequence of Actinocatenispora rupis NBRC 107355.</title>
        <authorList>
            <person name="Komaki H."/>
            <person name="Tamura T."/>
        </authorList>
    </citation>
    <scope>NUCLEOTIDE SEQUENCE</scope>
    <source>
        <strain evidence="1">NBRC 107355</strain>
    </source>
</reference>
<dbReference type="Proteomes" id="UP000612808">
    <property type="component" value="Unassembled WGS sequence"/>
</dbReference>
<dbReference type="Gene3D" id="2.60.120.10">
    <property type="entry name" value="Jelly Rolls"/>
    <property type="match status" value="1"/>
</dbReference>
<proteinExistence type="predicted"/>
<comment type="caution">
    <text evidence="1">The sequence shown here is derived from an EMBL/GenBank/DDBJ whole genome shotgun (WGS) entry which is preliminary data.</text>
</comment>
<evidence type="ECO:0000313" key="1">
    <source>
        <dbReference type="EMBL" id="GID10073.1"/>
    </source>
</evidence>
<dbReference type="SUPFAM" id="SSF51182">
    <property type="entry name" value="RmlC-like cupins"/>
    <property type="match status" value="1"/>
</dbReference>
<keyword evidence="2" id="KW-1185">Reference proteome</keyword>
<dbReference type="EMBL" id="BOMB01000004">
    <property type="protein sequence ID" value="GID10073.1"/>
    <property type="molecule type" value="Genomic_DNA"/>
</dbReference>
<dbReference type="RefSeq" id="WP_203655179.1">
    <property type="nucleotide sequence ID" value="NZ_BAAAZM010000002.1"/>
</dbReference>
<name>A0A8J3IWQ2_9ACTN</name>